<sequence>MIDELKNKVQIQVRLTADEREEIKYLAEENNQSMNQYILDKVLSENSKDDSTQNSDSYENHSMMLAYLKDQIIEKDQQISALNMRLEESYKLINQQQQLSLLQQQPLKITEDDKERNEENDKHSKRWWQRIWS</sequence>
<evidence type="ECO:0008006" key="4">
    <source>
        <dbReference type="Google" id="ProtNLM"/>
    </source>
</evidence>
<dbReference type="RefSeq" id="WP_084099450.1">
    <property type="nucleotide sequence ID" value="NZ_FWXK01000010.1"/>
</dbReference>
<evidence type="ECO:0000313" key="2">
    <source>
        <dbReference type="EMBL" id="SMC48416.1"/>
    </source>
</evidence>
<feature type="compositionally biased region" description="Basic residues" evidence="1">
    <location>
        <begin position="123"/>
        <end position="133"/>
    </location>
</feature>
<name>A0A1W1ZJ48_9LACT</name>
<gene>
    <name evidence="2" type="ORF">SAMN04487984_1350</name>
</gene>
<dbReference type="EMBL" id="FWXK01000010">
    <property type="protein sequence ID" value="SMC48416.1"/>
    <property type="molecule type" value="Genomic_DNA"/>
</dbReference>
<keyword evidence="3" id="KW-1185">Reference proteome</keyword>
<dbReference type="Proteomes" id="UP000243884">
    <property type="component" value="Unassembled WGS sequence"/>
</dbReference>
<evidence type="ECO:0000256" key="1">
    <source>
        <dbReference type="SAM" id="MobiDB-lite"/>
    </source>
</evidence>
<dbReference type="GO" id="GO:0006355">
    <property type="term" value="P:regulation of DNA-templated transcription"/>
    <property type="evidence" value="ECO:0007669"/>
    <property type="project" value="InterPro"/>
</dbReference>
<proteinExistence type="predicted"/>
<accession>A0A1W1ZJ48</accession>
<dbReference type="AlphaFoldDB" id="A0A1W1ZJ48"/>
<evidence type="ECO:0000313" key="3">
    <source>
        <dbReference type="Proteomes" id="UP000243884"/>
    </source>
</evidence>
<dbReference type="InterPro" id="IPR013321">
    <property type="entry name" value="Arc_rbn_hlx_hlx"/>
</dbReference>
<dbReference type="InterPro" id="IPR010985">
    <property type="entry name" value="Ribbon_hlx_hlx"/>
</dbReference>
<dbReference type="SUPFAM" id="SSF47598">
    <property type="entry name" value="Ribbon-helix-helix"/>
    <property type="match status" value="1"/>
</dbReference>
<feature type="region of interest" description="Disordered" evidence="1">
    <location>
        <begin position="103"/>
        <end position="133"/>
    </location>
</feature>
<protein>
    <recommendedName>
        <fullName evidence="4">DUF536 domain-containing protein</fullName>
    </recommendedName>
</protein>
<organism evidence="2 3">
    <name type="scientific">Aerococcus suis</name>
    <dbReference type="NCBI Taxonomy" id="371602"/>
    <lineage>
        <taxon>Bacteria</taxon>
        <taxon>Bacillati</taxon>
        <taxon>Bacillota</taxon>
        <taxon>Bacilli</taxon>
        <taxon>Lactobacillales</taxon>
        <taxon>Aerococcaceae</taxon>
        <taxon>Aerococcus</taxon>
    </lineage>
</organism>
<reference evidence="3" key="1">
    <citation type="submission" date="2017-04" db="EMBL/GenBank/DDBJ databases">
        <authorList>
            <person name="Varghese N."/>
            <person name="Submissions S."/>
        </authorList>
    </citation>
    <scope>NUCLEOTIDE SEQUENCE [LARGE SCALE GENOMIC DNA]</scope>
    <source>
        <strain evidence="3">DSM 21500</strain>
    </source>
</reference>
<dbReference type="Gene3D" id="1.10.1220.10">
    <property type="entry name" value="Met repressor-like"/>
    <property type="match status" value="1"/>
</dbReference>
<feature type="compositionally biased region" description="Basic and acidic residues" evidence="1">
    <location>
        <begin position="109"/>
        <end position="122"/>
    </location>
</feature>